<dbReference type="HAMAP" id="MF_00605">
    <property type="entry name" value="TrmD"/>
    <property type="match status" value="1"/>
</dbReference>
<sequence length="234" mass="26501">MRFSIVTLFPHLIESYFSDSILHRAIEQGLIGVDFVNPRDFSPHRFAKTDDYQVGGGAGLVLEPLALSNALDFVKKKNPKTHIIFLTPCAKLFSQNDAKCLSKKSHITLVCGRYEGFDERLIELYADEVFSIGDFILTGGEIAALCLCDSISRQVEGVLGNSDSLQGESYEEFLLESPNFTKPHNFKNLLIPSEYSKGNHARIHSLKLKASEAKTRFHRLDLYIRYKQRLKDEK</sequence>
<comment type="catalytic activity">
    <reaction evidence="14 15 17">
        <text>guanosine(37) in tRNA + S-adenosyl-L-methionine = N(1)-methylguanosine(37) in tRNA + S-adenosyl-L-homocysteine + H(+)</text>
        <dbReference type="Rhea" id="RHEA:36899"/>
        <dbReference type="Rhea" id="RHEA-COMP:10145"/>
        <dbReference type="Rhea" id="RHEA-COMP:10147"/>
        <dbReference type="ChEBI" id="CHEBI:15378"/>
        <dbReference type="ChEBI" id="CHEBI:57856"/>
        <dbReference type="ChEBI" id="CHEBI:59789"/>
        <dbReference type="ChEBI" id="CHEBI:73542"/>
        <dbReference type="ChEBI" id="CHEBI:74269"/>
        <dbReference type="EC" id="2.1.1.228"/>
    </reaction>
</comment>
<evidence type="ECO:0000256" key="17">
    <source>
        <dbReference type="RuleBase" id="RU003464"/>
    </source>
</evidence>
<dbReference type="NCBIfam" id="NF000648">
    <property type="entry name" value="PRK00026.1"/>
    <property type="match status" value="1"/>
</dbReference>
<dbReference type="EMBL" id="NXLS01000003">
    <property type="protein sequence ID" value="RDU63341.1"/>
    <property type="molecule type" value="Genomic_DNA"/>
</dbReference>
<dbReference type="Gene3D" id="3.40.1280.10">
    <property type="match status" value="1"/>
</dbReference>
<feature type="binding site" evidence="15 16">
    <location>
        <begin position="132"/>
        <end position="137"/>
    </location>
    <ligand>
        <name>S-adenosyl-L-methionine</name>
        <dbReference type="ChEBI" id="CHEBI:59789"/>
    </ligand>
</feature>
<dbReference type="GO" id="GO:0052906">
    <property type="term" value="F:tRNA (guanine(37)-N1)-methyltransferase activity"/>
    <property type="evidence" value="ECO:0007669"/>
    <property type="project" value="UniProtKB-UniRule"/>
</dbReference>
<comment type="similarity">
    <text evidence="3 15 17">Belongs to the RNA methyltransferase TrmD family.</text>
</comment>
<accession>A0A3D8IFL5</accession>
<evidence type="ECO:0000256" key="7">
    <source>
        <dbReference type="ARBA" id="ARBA00022490"/>
    </source>
</evidence>
<keyword evidence="7 15" id="KW-0963">Cytoplasm</keyword>
<evidence type="ECO:0000256" key="16">
    <source>
        <dbReference type="PIRSR" id="PIRSR000386-1"/>
    </source>
</evidence>
<evidence type="ECO:0000256" key="12">
    <source>
        <dbReference type="ARBA" id="ARBA00029736"/>
    </source>
</evidence>
<keyword evidence="8 15" id="KW-0489">Methyltransferase</keyword>
<evidence type="ECO:0000256" key="3">
    <source>
        <dbReference type="ARBA" id="ARBA00007630"/>
    </source>
</evidence>
<dbReference type="SUPFAM" id="SSF75217">
    <property type="entry name" value="alpha/beta knot"/>
    <property type="match status" value="1"/>
</dbReference>
<dbReference type="PIRSF" id="PIRSF000386">
    <property type="entry name" value="tRNA_mtase"/>
    <property type="match status" value="1"/>
</dbReference>
<comment type="caution">
    <text evidence="19">The sequence shown here is derived from an EMBL/GenBank/DDBJ whole genome shotgun (WGS) entry which is preliminary data.</text>
</comment>
<organism evidence="19 20">
    <name type="scientific">Helicobacter ganmani</name>
    <dbReference type="NCBI Taxonomy" id="60246"/>
    <lineage>
        <taxon>Bacteria</taxon>
        <taxon>Pseudomonadati</taxon>
        <taxon>Campylobacterota</taxon>
        <taxon>Epsilonproteobacteria</taxon>
        <taxon>Campylobacterales</taxon>
        <taxon>Helicobacteraceae</taxon>
        <taxon>Helicobacter</taxon>
    </lineage>
</organism>
<evidence type="ECO:0000256" key="13">
    <source>
        <dbReference type="ARBA" id="ARBA00033392"/>
    </source>
</evidence>
<dbReference type="PANTHER" id="PTHR46417:SF1">
    <property type="entry name" value="TRNA (GUANINE-N(1)-)-METHYLTRANSFERASE"/>
    <property type="match status" value="1"/>
</dbReference>
<comment type="function">
    <text evidence="1 15 17">Specifically methylates guanosine-37 in various tRNAs.</text>
</comment>
<evidence type="ECO:0000256" key="14">
    <source>
        <dbReference type="ARBA" id="ARBA00047783"/>
    </source>
</evidence>
<reference evidence="19 20" key="1">
    <citation type="submission" date="2018-04" db="EMBL/GenBank/DDBJ databases">
        <title>Novel Campyloabacter and Helicobacter Species and Strains.</title>
        <authorList>
            <person name="Mannion A.J."/>
            <person name="Shen Z."/>
            <person name="Fox J.G."/>
        </authorList>
    </citation>
    <scope>NUCLEOTIDE SEQUENCE [LARGE SCALE GENOMIC DNA]</scope>
    <source>
        <strain evidence="19 20">MIT 99-5101</strain>
    </source>
</reference>
<evidence type="ECO:0000259" key="18">
    <source>
        <dbReference type="Pfam" id="PF01746"/>
    </source>
</evidence>
<comment type="subcellular location">
    <subcellularLocation>
        <location evidence="2 15 17">Cytoplasm</location>
    </subcellularLocation>
</comment>
<evidence type="ECO:0000256" key="11">
    <source>
        <dbReference type="ARBA" id="ARBA00022694"/>
    </source>
</evidence>
<evidence type="ECO:0000256" key="9">
    <source>
        <dbReference type="ARBA" id="ARBA00022679"/>
    </source>
</evidence>
<proteinExistence type="inferred from homology"/>
<evidence type="ECO:0000313" key="19">
    <source>
        <dbReference type="EMBL" id="RDU63341.1"/>
    </source>
</evidence>
<dbReference type="InterPro" id="IPR029026">
    <property type="entry name" value="tRNA_m1G_MTases_N"/>
</dbReference>
<dbReference type="InterPro" id="IPR016009">
    <property type="entry name" value="tRNA_MeTrfase_TRMD/TRM10"/>
</dbReference>
<feature type="domain" description="tRNA methyltransferase TRMD/TRM10-type" evidence="18">
    <location>
        <begin position="1"/>
        <end position="223"/>
    </location>
</feature>
<evidence type="ECO:0000256" key="6">
    <source>
        <dbReference type="ARBA" id="ARBA00014679"/>
    </source>
</evidence>
<comment type="subunit">
    <text evidence="4 15 17">Homodimer.</text>
</comment>
<dbReference type="GO" id="GO:0002939">
    <property type="term" value="P:tRNA N1-guanine methylation"/>
    <property type="evidence" value="ECO:0007669"/>
    <property type="project" value="TreeGrafter"/>
</dbReference>
<keyword evidence="20" id="KW-1185">Reference proteome</keyword>
<keyword evidence="11 15" id="KW-0819">tRNA processing</keyword>
<name>A0A3D8IFL5_9HELI</name>
<dbReference type="Proteomes" id="UP000256650">
    <property type="component" value="Unassembled WGS sequence"/>
</dbReference>
<dbReference type="GeneID" id="82535494"/>
<dbReference type="InterPro" id="IPR023148">
    <property type="entry name" value="tRNA_m1G_MeTrfase_C_sf"/>
</dbReference>
<protein>
    <recommendedName>
        <fullName evidence="6 15">tRNA (guanine-N(1)-)-methyltransferase</fullName>
        <ecNumber evidence="5 15">2.1.1.228</ecNumber>
    </recommendedName>
    <alternativeName>
        <fullName evidence="12 15">M1G-methyltransferase</fullName>
    </alternativeName>
    <alternativeName>
        <fullName evidence="13 15">tRNA [GM37] methyltransferase</fullName>
    </alternativeName>
</protein>
<evidence type="ECO:0000256" key="1">
    <source>
        <dbReference type="ARBA" id="ARBA00002634"/>
    </source>
</evidence>
<evidence type="ECO:0000256" key="15">
    <source>
        <dbReference type="HAMAP-Rule" id="MF_00605"/>
    </source>
</evidence>
<dbReference type="Pfam" id="PF01746">
    <property type="entry name" value="tRNA_m1G_MT"/>
    <property type="match status" value="1"/>
</dbReference>
<dbReference type="OrthoDB" id="9807416at2"/>
<keyword evidence="9 15" id="KW-0808">Transferase</keyword>
<evidence type="ECO:0000256" key="2">
    <source>
        <dbReference type="ARBA" id="ARBA00004496"/>
    </source>
</evidence>
<dbReference type="AlphaFoldDB" id="A0A3D8IFL5"/>
<dbReference type="InterPro" id="IPR002649">
    <property type="entry name" value="tRNA_m1G_MeTrfase_TrmD"/>
</dbReference>
<evidence type="ECO:0000313" key="20">
    <source>
        <dbReference type="Proteomes" id="UP000256650"/>
    </source>
</evidence>
<keyword evidence="10 15" id="KW-0949">S-adenosyl-L-methionine</keyword>
<dbReference type="Gene3D" id="1.10.1270.20">
    <property type="entry name" value="tRNA(m1g37)methyltransferase, domain 2"/>
    <property type="match status" value="1"/>
</dbReference>
<dbReference type="InterPro" id="IPR029028">
    <property type="entry name" value="Alpha/beta_knot_MTases"/>
</dbReference>
<evidence type="ECO:0000256" key="10">
    <source>
        <dbReference type="ARBA" id="ARBA00022691"/>
    </source>
</evidence>
<dbReference type="GO" id="GO:0005829">
    <property type="term" value="C:cytosol"/>
    <property type="evidence" value="ECO:0007669"/>
    <property type="project" value="TreeGrafter"/>
</dbReference>
<feature type="binding site" evidence="15 16">
    <location>
        <position position="112"/>
    </location>
    <ligand>
        <name>S-adenosyl-L-methionine</name>
        <dbReference type="ChEBI" id="CHEBI:59789"/>
    </ligand>
</feature>
<gene>
    <name evidence="15 19" type="primary">trmD</name>
    <name evidence="19" type="ORF">CQA43_04245</name>
</gene>
<dbReference type="EC" id="2.1.1.228" evidence="5 15"/>
<dbReference type="NCBIfam" id="TIGR00088">
    <property type="entry name" value="trmD"/>
    <property type="match status" value="1"/>
</dbReference>
<dbReference type="CDD" id="cd18080">
    <property type="entry name" value="TrmD-like"/>
    <property type="match status" value="1"/>
</dbReference>
<evidence type="ECO:0000256" key="8">
    <source>
        <dbReference type="ARBA" id="ARBA00022603"/>
    </source>
</evidence>
<dbReference type="RefSeq" id="WP_115551368.1">
    <property type="nucleotide sequence ID" value="NZ_CAOPYK010000002.1"/>
</dbReference>
<evidence type="ECO:0000256" key="5">
    <source>
        <dbReference type="ARBA" id="ARBA00012807"/>
    </source>
</evidence>
<evidence type="ECO:0000256" key="4">
    <source>
        <dbReference type="ARBA" id="ARBA00011738"/>
    </source>
</evidence>
<dbReference type="PANTHER" id="PTHR46417">
    <property type="entry name" value="TRNA (GUANINE-N(1)-)-METHYLTRANSFERASE"/>
    <property type="match status" value="1"/>
</dbReference>